<dbReference type="RefSeq" id="WP_230076925.1">
    <property type="nucleotide sequence ID" value="NZ_JAUSVZ010000005.1"/>
</dbReference>
<reference evidence="2" key="1">
    <citation type="submission" date="2023-07" db="EMBL/GenBank/DDBJ databases">
        <authorList>
            <person name="Ivanov I."/>
            <person name="Teneva D."/>
            <person name="Stoikov I."/>
        </authorList>
    </citation>
    <scope>NUCLEOTIDE SEQUENCE</scope>
    <source>
        <strain evidence="2">4475</strain>
    </source>
</reference>
<keyword evidence="3" id="KW-1185">Reference proteome</keyword>
<accession>A0AA48REC3</accession>
<organism evidence="2 3">
    <name type="scientific">Brevibacillus aydinogluensis</name>
    <dbReference type="NCBI Taxonomy" id="927786"/>
    <lineage>
        <taxon>Bacteria</taxon>
        <taxon>Bacillati</taxon>
        <taxon>Bacillota</taxon>
        <taxon>Bacilli</taxon>
        <taxon>Bacillales</taxon>
        <taxon>Paenibacillaceae</taxon>
        <taxon>Brevibacillus</taxon>
    </lineage>
</organism>
<evidence type="ECO:0000259" key="1">
    <source>
        <dbReference type="Pfam" id="PF00535"/>
    </source>
</evidence>
<dbReference type="PANTHER" id="PTHR48090">
    <property type="entry name" value="UNDECAPRENYL-PHOSPHATE 4-DEOXY-4-FORMAMIDO-L-ARABINOSE TRANSFERASE-RELATED"/>
    <property type="match status" value="1"/>
</dbReference>
<dbReference type="KEGG" id="bayd:BSPP4475_10260"/>
<dbReference type="SUPFAM" id="SSF53448">
    <property type="entry name" value="Nucleotide-diphospho-sugar transferases"/>
    <property type="match status" value="1"/>
</dbReference>
<dbReference type="AlphaFoldDB" id="A0AA48REC3"/>
<gene>
    <name evidence="2" type="ORF">BSPP4475_10260</name>
</gene>
<dbReference type="GO" id="GO:0016740">
    <property type="term" value="F:transferase activity"/>
    <property type="evidence" value="ECO:0007669"/>
    <property type="project" value="UniProtKB-KW"/>
</dbReference>
<sequence length="289" mass="31913">MDSTTCPAPEVSVIISVQNEAQRIVRVIQEARRVSPSTEVIVVCSGMTDHTPKRALEQGAKVIEAVPTLGQDVGRAIGAFFARGDIMLFIDADCLVPASKLRQYVDEVKKGWDVVLNASTGCRYNGTVTQVRRLLNHIVGRPDLAGSSLTTVPHAMSRQAAERIGFEDLAVPPRALVKAALQGLAITRVCPINTARLNNSRAGRNDRAVDLELSDHADAIATCLRERGERAGFYDHERHRDLLLVPPQLHLRTVYSQMMRGTTGGDWRVVRKAKQKTRRKTGPKTRRPR</sequence>
<dbReference type="InterPro" id="IPR029044">
    <property type="entry name" value="Nucleotide-diphossugar_trans"/>
</dbReference>
<dbReference type="EMBL" id="OY569118">
    <property type="protein sequence ID" value="CAJ1002700.1"/>
    <property type="molecule type" value="Genomic_DNA"/>
</dbReference>
<dbReference type="PANTHER" id="PTHR48090:SF7">
    <property type="entry name" value="RFBJ PROTEIN"/>
    <property type="match status" value="1"/>
</dbReference>
<keyword evidence="2" id="KW-0808">Transferase</keyword>
<dbReference type="Proteomes" id="UP001189619">
    <property type="component" value="Chromosome"/>
</dbReference>
<dbReference type="Pfam" id="PF00535">
    <property type="entry name" value="Glycos_transf_2"/>
    <property type="match status" value="1"/>
</dbReference>
<protein>
    <submittedName>
        <fullName evidence="2">Glycosyl transferase</fullName>
    </submittedName>
</protein>
<feature type="domain" description="Glycosyltransferase 2-like" evidence="1">
    <location>
        <begin position="12"/>
        <end position="132"/>
    </location>
</feature>
<evidence type="ECO:0000313" key="2">
    <source>
        <dbReference type="EMBL" id="CAJ1002700.1"/>
    </source>
</evidence>
<dbReference type="InterPro" id="IPR050256">
    <property type="entry name" value="Glycosyltransferase_2"/>
</dbReference>
<dbReference type="Gene3D" id="3.90.550.10">
    <property type="entry name" value="Spore Coat Polysaccharide Biosynthesis Protein SpsA, Chain A"/>
    <property type="match status" value="1"/>
</dbReference>
<dbReference type="InterPro" id="IPR001173">
    <property type="entry name" value="Glyco_trans_2-like"/>
</dbReference>
<proteinExistence type="predicted"/>
<name>A0AA48REC3_9BACL</name>
<evidence type="ECO:0000313" key="3">
    <source>
        <dbReference type="Proteomes" id="UP001189619"/>
    </source>
</evidence>